<keyword evidence="4" id="KW-0238">DNA-binding</keyword>
<dbReference type="GO" id="GO:0006355">
    <property type="term" value="P:regulation of DNA-templated transcription"/>
    <property type="evidence" value="ECO:0007669"/>
    <property type="project" value="InterPro"/>
</dbReference>
<dbReference type="PRINTS" id="PR00038">
    <property type="entry name" value="HTHLUXR"/>
</dbReference>
<dbReference type="PANTHER" id="PTHR44688:SF16">
    <property type="entry name" value="DNA-BINDING TRANSCRIPTIONAL ACTIVATOR DEVR_DOSR"/>
    <property type="match status" value="1"/>
</dbReference>
<dbReference type="PANTHER" id="PTHR44688">
    <property type="entry name" value="DNA-BINDING TRANSCRIPTIONAL ACTIVATOR DEVR_DOSR"/>
    <property type="match status" value="1"/>
</dbReference>
<dbReference type="Proteomes" id="UP000526233">
    <property type="component" value="Unassembled WGS sequence"/>
</dbReference>
<evidence type="ECO:0000256" key="1">
    <source>
        <dbReference type="ARBA" id="ARBA00015288"/>
    </source>
</evidence>
<dbReference type="Gene3D" id="1.10.10.10">
    <property type="entry name" value="Winged helix-like DNA-binding domain superfamily/Winged helix DNA-binding domain"/>
    <property type="match status" value="1"/>
</dbReference>
<dbReference type="SMART" id="SM00421">
    <property type="entry name" value="HTH_LUXR"/>
    <property type="match status" value="1"/>
</dbReference>
<protein>
    <recommendedName>
        <fullName evidence="1">HTH-type quorum sensing-dependent transcriptional regulator VjbR</fullName>
    </recommendedName>
</protein>
<dbReference type="SUPFAM" id="SSF46894">
    <property type="entry name" value="C-terminal effector domain of the bipartite response regulators"/>
    <property type="match status" value="1"/>
</dbReference>
<proteinExistence type="predicted"/>
<dbReference type="InterPro" id="IPR005143">
    <property type="entry name" value="TF_LuxR_autoind-bd_dom"/>
</dbReference>
<evidence type="ECO:0000313" key="8">
    <source>
        <dbReference type="Proteomes" id="UP000526233"/>
    </source>
</evidence>
<evidence type="ECO:0000256" key="2">
    <source>
        <dbReference type="ARBA" id="ARBA00022654"/>
    </source>
</evidence>
<evidence type="ECO:0000256" key="3">
    <source>
        <dbReference type="ARBA" id="ARBA00023015"/>
    </source>
</evidence>
<feature type="domain" description="HTH luxR-type" evidence="6">
    <location>
        <begin position="171"/>
        <end position="236"/>
    </location>
</feature>
<evidence type="ECO:0000256" key="4">
    <source>
        <dbReference type="ARBA" id="ARBA00023125"/>
    </source>
</evidence>
<dbReference type="InterPro" id="IPR036693">
    <property type="entry name" value="TF_LuxR_autoind-bd_dom_sf"/>
</dbReference>
<dbReference type="SUPFAM" id="SSF75516">
    <property type="entry name" value="Pheromone-binding domain of LuxR-like quorum-sensing transcription factors"/>
    <property type="match status" value="1"/>
</dbReference>
<comment type="caution">
    <text evidence="7">The sequence shown here is derived from an EMBL/GenBank/DDBJ whole genome shotgun (WGS) entry which is preliminary data.</text>
</comment>
<dbReference type="GO" id="GO:0009372">
    <property type="term" value="P:quorum sensing"/>
    <property type="evidence" value="ECO:0007669"/>
    <property type="project" value="UniProtKB-KW"/>
</dbReference>
<gene>
    <name evidence="7" type="ORF">EHE22_22705</name>
</gene>
<dbReference type="Gene3D" id="3.30.450.80">
    <property type="entry name" value="Transcription factor LuxR-like, autoinducer-binding domain"/>
    <property type="match status" value="1"/>
</dbReference>
<dbReference type="RefSeq" id="WP_007881627.1">
    <property type="nucleotide sequence ID" value="NZ_CAXURC020000003.1"/>
</dbReference>
<dbReference type="InterPro" id="IPR016032">
    <property type="entry name" value="Sig_transdc_resp-reg_C-effctor"/>
</dbReference>
<dbReference type="CDD" id="cd06170">
    <property type="entry name" value="LuxR_C_like"/>
    <property type="match status" value="1"/>
</dbReference>
<keyword evidence="2" id="KW-0673">Quorum sensing</keyword>
<evidence type="ECO:0000313" key="7">
    <source>
        <dbReference type="EMBL" id="NNV23212.1"/>
    </source>
</evidence>
<keyword evidence="5" id="KW-0804">Transcription</keyword>
<evidence type="ECO:0000259" key="6">
    <source>
        <dbReference type="PROSITE" id="PS50043"/>
    </source>
</evidence>
<dbReference type="Pfam" id="PF03472">
    <property type="entry name" value="Autoind_bind"/>
    <property type="match status" value="1"/>
</dbReference>
<sequence>MEQYESSLRYHNVVQRIRTASNVHQALVAVQTTYGVDFATYHLALTVADLVDAPYVRTTYPPTWVSHYLLNGHAKIDPVLREGVLRQIPYDWREVDIPIEAHEFLMEARKHGLGANGYSIPIVDKKRRALFSLNSSKPPDQWNKIVNQCRKEWQGIGSHIHKKAIFEMHGEHDPVPQLTKREKECLYWTALGKNSKDIAAILELSEHTSQTYLTSARNKLGATTIASATSRAIQLRLISPYSDSNTLNLGGFSPEI</sequence>
<name>A0A7Y3T909_9HYPH</name>
<dbReference type="OrthoDB" id="9803630at2"/>
<dbReference type="InterPro" id="IPR036388">
    <property type="entry name" value="WH-like_DNA-bd_sf"/>
</dbReference>
<keyword evidence="3" id="KW-0805">Transcription regulation</keyword>
<dbReference type="AlphaFoldDB" id="A0A7Y3T909"/>
<reference evidence="7 8" key="1">
    <citation type="submission" date="2018-11" db="EMBL/GenBank/DDBJ databases">
        <title>Genome sequencing and analysis.</title>
        <authorList>
            <person name="Huang Y.-T."/>
        </authorList>
    </citation>
    <scope>NUCLEOTIDE SEQUENCE [LARGE SCALE GENOMIC DNA]</scope>
    <source>
        <strain evidence="7 8">SHIN</strain>
    </source>
</reference>
<dbReference type="PROSITE" id="PS50043">
    <property type="entry name" value="HTH_LUXR_2"/>
    <property type="match status" value="1"/>
</dbReference>
<evidence type="ECO:0000256" key="5">
    <source>
        <dbReference type="ARBA" id="ARBA00023163"/>
    </source>
</evidence>
<dbReference type="InterPro" id="IPR000792">
    <property type="entry name" value="Tscrpt_reg_LuxR_C"/>
</dbReference>
<accession>A0A7Y3T909</accession>
<dbReference type="EMBL" id="PKQI01000004">
    <property type="protein sequence ID" value="NNV23212.1"/>
    <property type="molecule type" value="Genomic_DNA"/>
</dbReference>
<dbReference type="Pfam" id="PF00196">
    <property type="entry name" value="GerE"/>
    <property type="match status" value="1"/>
</dbReference>
<dbReference type="GO" id="GO:0003677">
    <property type="term" value="F:DNA binding"/>
    <property type="evidence" value="ECO:0007669"/>
    <property type="project" value="UniProtKB-KW"/>
</dbReference>
<organism evidence="7 8">
    <name type="scientific">Brucella pseudogrignonensis</name>
    <dbReference type="NCBI Taxonomy" id="419475"/>
    <lineage>
        <taxon>Bacteria</taxon>
        <taxon>Pseudomonadati</taxon>
        <taxon>Pseudomonadota</taxon>
        <taxon>Alphaproteobacteria</taxon>
        <taxon>Hyphomicrobiales</taxon>
        <taxon>Brucellaceae</taxon>
        <taxon>Brucella/Ochrobactrum group</taxon>
        <taxon>Brucella</taxon>
    </lineage>
</organism>
<dbReference type="KEGG" id="ops:A8A54_21010"/>